<feature type="signal peptide" evidence="2">
    <location>
        <begin position="1"/>
        <end position="31"/>
    </location>
</feature>
<gene>
    <name evidence="3" type="ORF">BRADI_1g26782v3</name>
</gene>
<feature type="compositionally biased region" description="Gly residues" evidence="1">
    <location>
        <begin position="110"/>
        <end position="125"/>
    </location>
</feature>
<feature type="chain" id="PRO_5033311753" evidence="2">
    <location>
        <begin position="32"/>
        <end position="125"/>
    </location>
</feature>
<evidence type="ECO:0000313" key="3">
    <source>
        <dbReference type="EMBL" id="PNT75039.1"/>
    </source>
</evidence>
<reference evidence="4" key="3">
    <citation type="submission" date="2018-08" db="UniProtKB">
        <authorList>
            <consortium name="EnsemblPlants"/>
        </authorList>
    </citation>
    <scope>IDENTIFICATION</scope>
    <source>
        <strain evidence="4">cv. Bd21</strain>
    </source>
</reference>
<evidence type="ECO:0000256" key="1">
    <source>
        <dbReference type="SAM" id="MobiDB-lite"/>
    </source>
</evidence>
<dbReference type="Proteomes" id="UP000008810">
    <property type="component" value="Chromosome 1"/>
</dbReference>
<reference evidence="3" key="2">
    <citation type="submission" date="2017-06" db="EMBL/GenBank/DDBJ databases">
        <title>WGS assembly of Brachypodium distachyon.</title>
        <authorList>
            <consortium name="The International Brachypodium Initiative"/>
            <person name="Lucas S."/>
            <person name="Harmon-Smith M."/>
            <person name="Lail K."/>
            <person name="Tice H."/>
            <person name="Grimwood J."/>
            <person name="Bruce D."/>
            <person name="Barry K."/>
            <person name="Shu S."/>
            <person name="Lindquist E."/>
            <person name="Wang M."/>
            <person name="Pitluck S."/>
            <person name="Vogel J.P."/>
            <person name="Garvin D.F."/>
            <person name="Mockler T.C."/>
            <person name="Schmutz J."/>
            <person name="Rokhsar D."/>
            <person name="Bevan M.W."/>
        </authorList>
    </citation>
    <scope>NUCLEOTIDE SEQUENCE</scope>
    <source>
        <strain evidence="3">Bd21</strain>
    </source>
</reference>
<keyword evidence="2" id="KW-0732">Signal</keyword>
<keyword evidence="5" id="KW-1185">Reference proteome</keyword>
<feature type="region of interest" description="Disordered" evidence="1">
    <location>
        <begin position="97"/>
        <end position="125"/>
    </location>
</feature>
<protein>
    <submittedName>
        <fullName evidence="3 4">Uncharacterized protein</fullName>
    </submittedName>
</protein>
<evidence type="ECO:0000313" key="4">
    <source>
        <dbReference type="EnsemblPlants" id="PNT75039"/>
    </source>
</evidence>
<feature type="region of interest" description="Disordered" evidence="1">
    <location>
        <begin position="42"/>
        <end position="61"/>
    </location>
</feature>
<reference evidence="3 4" key="1">
    <citation type="journal article" date="2010" name="Nature">
        <title>Genome sequencing and analysis of the model grass Brachypodium distachyon.</title>
        <authorList>
            <consortium name="International Brachypodium Initiative"/>
        </authorList>
    </citation>
    <scope>NUCLEOTIDE SEQUENCE [LARGE SCALE GENOMIC DNA]</scope>
    <source>
        <strain evidence="3 4">Bd21</strain>
    </source>
</reference>
<sequence length="125" mass="12284">MSPFPFYGFTSLVLSLLLTISLLLLIPRSRAEQLAWPPNHCASGPQQAAAVRGGATEEGAAPISRRGARCCSGDGAGGAAEEGAALHRAGCCSGVGHGGAATGRARPGRRGAGCGGGVGRGSAVE</sequence>
<proteinExistence type="predicted"/>
<evidence type="ECO:0000313" key="5">
    <source>
        <dbReference type="Proteomes" id="UP000008810"/>
    </source>
</evidence>
<organism evidence="3">
    <name type="scientific">Brachypodium distachyon</name>
    <name type="common">Purple false brome</name>
    <name type="synonym">Trachynia distachya</name>
    <dbReference type="NCBI Taxonomy" id="15368"/>
    <lineage>
        <taxon>Eukaryota</taxon>
        <taxon>Viridiplantae</taxon>
        <taxon>Streptophyta</taxon>
        <taxon>Embryophyta</taxon>
        <taxon>Tracheophyta</taxon>
        <taxon>Spermatophyta</taxon>
        <taxon>Magnoliopsida</taxon>
        <taxon>Liliopsida</taxon>
        <taxon>Poales</taxon>
        <taxon>Poaceae</taxon>
        <taxon>BOP clade</taxon>
        <taxon>Pooideae</taxon>
        <taxon>Stipodae</taxon>
        <taxon>Brachypodieae</taxon>
        <taxon>Brachypodium</taxon>
    </lineage>
</organism>
<evidence type="ECO:0000256" key="2">
    <source>
        <dbReference type="SAM" id="SignalP"/>
    </source>
</evidence>
<dbReference type="Gramene" id="PNT75039">
    <property type="protein sequence ID" value="PNT75039"/>
    <property type="gene ID" value="BRADI_1g26782v3"/>
</dbReference>
<dbReference type="EnsemblPlants" id="PNT75039">
    <property type="protein sequence ID" value="PNT75039"/>
    <property type="gene ID" value="BRADI_1g26782v3"/>
</dbReference>
<name>A0A2K2DL82_BRADI</name>
<dbReference type="AlphaFoldDB" id="A0A2K2DL82"/>
<dbReference type="EMBL" id="CM000880">
    <property type="protein sequence ID" value="PNT75039.1"/>
    <property type="molecule type" value="Genomic_DNA"/>
</dbReference>
<dbReference type="InParanoid" id="A0A2K2DL82"/>
<accession>A0A2K2DL82</accession>